<evidence type="ECO:0000313" key="12">
    <source>
        <dbReference type="Proteomes" id="UP000215902"/>
    </source>
</evidence>
<accession>A0A267F973</accession>
<feature type="domain" description="Phosphatidic acid phosphatase type 2/haloperoxidase" evidence="10">
    <location>
        <begin position="53"/>
        <end position="172"/>
    </location>
</feature>
<evidence type="ECO:0000256" key="1">
    <source>
        <dbReference type="ARBA" id="ARBA00004141"/>
    </source>
</evidence>
<evidence type="ECO:0000256" key="4">
    <source>
        <dbReference type="ARBA" id="ARBA00022801"/>
    </source>
</evidence>
<evidence type="ECO:0000256" key="2">
    <source>
        <dbReference type="ARBA" id="ARBA00005518"/>
    </source>
</evidence>
<evidence type="ECO:0000256" key="3">
    <source>
        <dbReference type="ARBA" id="ARBA00022692"/>
    </source>
</evidence>
<dbReference type="SMART" id="SM00014">
    <property type="entry name" value="acidPPc"/>
    <property type="match status" value="1"/>
</dbReference>
<evidence type="ECO:0000256" key="7">
    <source>
        <dbReference type="ARBA" id="ARBA00024907"/>
    </source>
</evidence>
<comment type="catalytic activity">
    <reaction evidence="8 9">
        <text>a di-trans,poly-cis-dolichyl diphosphate + H2O = a di-trans,poly-cis-dolichyl phosphate + phosphate + H(+)</text>
        <dbReference type="Rhea" id="RHEA:14385"/>
        <dbReference type="Rhea" id="RHEA-COMP:19498"/>
        <dbReference type="Rhea" id="RHEA-COMP:19506"/>
        <dbReference type="ChEBI" id="CHEBI:15377"/>
        <dbReference type="ChEBI" id="CHEBI:15378"/>
        <dbReference type="ChEBI" id="CHEBI:43474"/>
        <dbReference type="ChEBI" id="CHEBI:57497"/>
        <dbReference type="ChEBI" id="CHEBI:57683"/>
        <dbReference type="EC" id="3.6.1.43"/>
    </reaction>
</comment>
<dbReference type="InterPro" id="IPR036938">
    <property type="entry name" value="PAP2/HPO_sf"/>
</dbReference>
<evidence type="ECO:0000256" key="5">
    <source>
        <dbReference type="ARBA" id="ARBA00022989"/>
    </source>
</evidence>
<dbReference type="SUPFAM" id="SSF48317">
    <property type="entry name" value="Acid phosphatase/Vanadium-dependent haloperoxidase"/>
    <property type="match status" value="1"/>
</dbReference>
<feature type="transmembrane region" description="Helical" evidence="9">
    <location>
        <begin position="129"/>
        <end position="148"/>
    </location>
</feature>
<evidence type="ECO:0000256" key="9">
    <source>
        <dbReference type="RuleBase" id="RU367078"/>
    </source>
</evidence>
<comment type="pathway">
    <text evidence="9">Protein modification; protein glycosylation.</text>
</comment>
<name>A0A267F973_9PLAT</name>
<keyword evidence="6 9" id="KW-0472">Membrane</keyword>
<protein>
    <recommendedName>
        <fullName evidence="9">Dolichyldiphosphatase</fullName>
        <ecNumber evidence="9">3.6.1.43</ecNumber>
    </recommendedName>
</protein>
<sequence length="228" mass="25938">MTIEHTWKPVTLLLVEYPVGDHLGLALAWLSFFPIFFIIGCLSIVLLRRDLHTITFLAGIFLNEGINLIIKKYLKHPRPVMDPGRYKLSSYGMPSDHAQATSFIVTYLCLFVLLRLYRNASLLEDLWKYILCCCLVGIGGGVAFSRVYLGYHTWSQVGCGSLLGVLAGLAWFLLVHWHLSNYFSLLANSPIGNQLLLRDCSTIPNVLYFEYVHIKKESTHRQRRKGSC</sequence>
<comment type="caution">
    <text evidence="11">The sequence shown here is derived from an EMBL/GenBank/DDBJ whole genome shotgun (WGS) entry which is preliminary data.</text>
</comment>
<feature type="transmembrane region" description="Helical" evidence="9">
    <location>
        <begin position="98"/>
        <end position="117"/>
    </location>
</feature>
<keyword evidence="9" id="KW-0256">Endoplasmic reticulum</keyword>
<dbReference type="InterPro" id="IPR000326">
    <property type="entry name" value="PAP2/HPO"/>
</dbReference>
<comment type="similarity">
    <text evidence="2 9">Belongs to the dolichyldiphosphatase family.</text>
</comment>
<dbReference type="PANTHER" id="PTHR11247">
    <property type="entry name" value="PALMITOYL-PROTEIN THIOESTERASE/DOLICHYLDIPHOSPHATASE 1"/>
    <property type="match status" value="1"/>
</dbReference>
<keyword evidence="5 9" id="KW-1133">Transmembrane helix</keyword>
<feature type="transmembrane region" description="Helical" evidence="9">
    <location>
        <begin position="26"/>
        <end position="47"/>
    </location>
</feature>
<comment type="subcellular location">
    <subcellularLocation>
        <location evidence="9">Endoplasmic reticulum membrane</location>
        <topology evidence="9">Multi-pass membrane protein</topology>
    </subcellularLocation>
    <subcellularLocation>
        <location evidence="1">Membrane</location>
        <topology evidence="1">Multi-pass membrane protein</topology>
    </subcellularLocation>
</comment>
<dbReference type="GO" id="GO:0005789">
    <property type="term" value="C:endoplasmic reticulum membrane"/>
    <property type="evidence" value="ECO:0007669"/>
    <property type="project" value="UniProtKB-SubCell"/>
</dbReference>
<dbReference type="GO" id="GO:0008610">
    <property type="term" value="P:lipid biosynthetic process"/>
    <property type="evidence" value="ECO:0007669"/>
    <property type="project" value="TreeGrafter"/>
</dbReference>
<dbReference type="CDD" id="cd03382">
    <property type="entry name" value="PAP2_dolichyldiphosphatase"/>
    <property type="match status" value="1"/>
</dbReference>
<feature type="transmembrane region" description="Helical" evidence="9">
    <location>
        <begin position="154"/>
        <end position="175"/>
    </location>
</feature>
<dbReference type="Gene3D" id="1.20.144.10">
    <property type="entry name" value="Phosphatidic acid phosphatase type 2/haloperoxidase"/>
    <property type="match status" value="1"/>
</dbReference>
<evidence type="ECO:0000256" key="6">
    <source>
        <dbReference type="ARBA" id="ARBA00023136"/>
    </source>
</evidence>
<organism evidence="11 12">
    <name type="scientific">Macrostomum lignano</name>
    <dbReference type="NCBI Taxonomy" id="282301"/>
    <lineage>
        <taxon>Eukaryota</taxon>
        <taxon>Metazoa</taxon>
        <taxon>Spiralia</taxon>
        <taxon>Lophotrochozoa</taxon>
        <taxon>Platyhelminthes</taxon>
        <taxon>Rhabditophora</taxon>
        <taxon>Macrostomorpha</taxon>
        <taxon>Macrostomida</taxon>
        <taxon>Macrostomidae</taxon>
        <taxon>Macrostomum</taxon>
    </lineage>
</organism>
<dbReference type="GO" id="GO:0047874">
    <property type="term" value="F:dolichyldiphosphatase activity"/>
    <property type="evidence" value="ECO:0007669"/>
    <property type="project" value="UniProtKB-UniRule"/>
</dbReference>
<dbReference type="AlphaFoldDB" id="A0A267F973"/>
<comment type="function">
    <text evidence="7 9">Required for efficient N-glycosylation. Necessary for maintaining optimal levels of dolichol-linked oligosaccharides. Hydrolyzes dolichyl pyrophosphate at a very high rate and dolichyl monophosphate at a much lower rate. Does not act on phosphatidate.</text>
</comment>
<dbReference type="Proteomes" id="UP000215902">
    <property type="component" value="Unassembled WGS sequence"/>
</dbReference>
<dbReference type="InterPro" id="IPR039667">
    <property type="entry name" value="Dolichyldiphosphatase_PAP2"/>
</dbReference>
<dbReference type="UniPathway" id="UPA00378"/>
<keyword evidence="3 9" id="KW-0812">Transmembrane</keyword>
<evidence type="ECO:0000259" key="10">
    <source>
        <dbReference type="SMART" id="SM00014"/>
    </source>
</evidence>
<feature type="transmembrane region" description="Helical" evidence="9">
    <location>
        <begin position="54"/>
        <end position="74"/>
    </location>
</feature>
<dbReference type="EMBL" id="NIVC01001247">
    <property type="protein sequence ID" value="PAA70335.1"/>
    <property type="molecule type" value="Genomic_DNA"/>
</dbReference>
<dbReference type="PANTHER" id="PTHR11247:SF1">
    <property type="entry name" value="DOLICHYLDIPHOSPHATASE 1"/>
    <property type="match status" value="1"/>
</dbReference>
<dbReference type="OrthoDB" id="302705at2759"/>
<gene>
    <name evidence="11" type="ORF">BOX15_Mlig002155g2</name>
</gene>
<keyword evidence="4 9" id="KW-0378">Hydrolase</keyword>
<reference evidence="11 12" key="1">
    <citation type="submission" date="2017-06" db="EMBL/GenBank/DDBJ databases">
        <title>A platform for efficient transgenesis in Macrostomum lignano, a flatworm model organism for stem cell research.</title>
        <authorList>
            <person name="Berezikov E."/>
        </authorList>
    </citation>
    <scope>NUCLEOTIDE SEQUENCE [LARGE SCALE GENOMIC DNA]</scope>
    <source>
        <strain evidence="11">DV1</strain>
        <tissue evidence="11">Whole organism</tissue>
    </source>
</reference>
<keyword evidence="12" id="KW-1185">Reference proteome</keyword>
<proteinExistence type="inferred from homology"/>
<dbReference type="STRING" id="282301.A0A267F973"/>
<evidence type="ECO:0000256" key="8">
    <source>
        <dbReference type="ARBA" id="ARBA00047349"/>
    </source>
</evidence>
<dbReference type="Pfam" id="PF01569">
    <property type="entry name" value="PAP2"/>
    <property type="match status" value="1"/>
</dbReference>
<evidence type="ECO:0000313" key="11">
    <source>
        <dbReference type="EMBL" id="PAA70335.1"/>
    </source>
</evidence>
<dbReference type="GO" id="GO:0006487">
    <property type="term" value="P:protein N-linked glycosylation"/>
    <property type="evidence" value="ECO:0007669"/>
    <property type="project" value="UniProtKB-UniRule"/>
</dbReference>
<dbReference type="EC" id="3.6.1.43" evidence="9"/>